<evidence type="ECO:0000313" key="1">
    <source>
        <dbReference type="EMBL" id="KAF2730720.1"/>
    </source>
</evidence>
<evidence type="ECO:0000313" key="2">
    <source>
        <dbReference type="Proteomes" id="UP000799444"/>
    </source>
</evidence>
<comment type="caution">
    <text evidence="1">The sequence shown here is derived from an EMBL/GenBank/DDBJ whole genome shotgun (WGS) entry which is preliminary data.</text>
</comment>
<keyword evidence="2" id="KW-1185">Reference proteome</keyword>
<sequence>MRPAQTLNFLLPADAVDLVRPNDEIEDLDPSAKETVTNPQWLCPLKEPGSAVMLSWPISHRLGLCSIRTLLNAPGRFQTPTPVANADANKGLQTLHHTRTRHKDKTAKVIGQIAGSVAGNDWSNGLQKVRGRASETVEKELEVLQSKIKKLNDRPRHLLQETTVNMRGCVFVFACMNADYASKVGFAE</sequence>
<name>A0A9P4QS93_9PLEO</name>
<gene>
    <name evidence="1" type="ORF">EJ04DRAFT_579663</name>
</gene>
<reference evidence="1" key="1">
    <citation type="journal article" date="2020" name="Stud. Mycol.">
        <title>101 Dothideomycetes genomes: a test case for predicting lifestyles and emergence of pathogens.</title>
        <authorList>
            <person name="Haridas S."/>
            <person name="Albert R."/>
            <person name="Binder M."/>
            <person name="Bloem J."/>
            <person name="Labutti K."/>
            <person name="Salamov A."/>
            <person name="Andreopoulos B."/>
            <person name="Baker S."/>
            <person name="Barry K."/>
            <person name="Bills G."/>
            <person name="Bluhm B."/>
            <person name="Cannon C."/>
            <person name="Castanera R."/>
            <person name="Culley D."/>
            <person name="Daum C."/>
            <person name="Ezra D."/>
            <person name="Gonzalez J."/>
            <person name="Henrissat B."/>
            <person name="Kuo A."/>
            <person name="Liang C."/>
            <person name="Lipzen A."/>
            <person name="Lutzoni F."/>
            <person name="Magnuson J."/>
            <person name="Mondo S."/>
            <person name="Nolan M."/>
            <person name="Ohm R."/>
            <person name="Pangilinan J."/>
            <person name="Park H.-J."/>
            <person name="Ramirez L."/>
            <person name="Alfaro M."/>
            <person name="Sun H."/>
            <person name="Tritt A."/>
            <person name="Yoshinaga Y."/>
            <person name="Zwiers L.-H."/>
            <person name="Turgeon B."/>
            <person name="Goodwin S."/>
            <person name="Spatafora J."/>
            <person name="Crous P."/>
            <person name="Grigoriev I."/>
        </authorList>
    </citation>
    <scope>NUCLEOTIDE SEQUENCE</scope>
    <source>
        <strain evidence="1">CBS 125425</strain>
    </source>
</reference>
<accession>A0A9P4QS93</accession>
<dbReference type="EMBL" id="ML996211">
    <property type="protein sequence ID" value="KAF2730720.1"/>
    <property type="molecule type" value="Genomic_DNA"/>
</dbReference>
<dbReference type="Proteomes" id="UP000799444">
    <property type="component" value="Unassembled WGS sequence"/>
</dbReference>
<dbReference type="AlphaFoldDB" id="A0A9P4QS93"/>
<protein>
    <submittedName>
        <fullName evidence="1">Uncharacterized protein</fullName>
    </submittedName>
</protein>
<proteinExistence type="predicted"/>
<dbReference type="OrthoDB" id="4676at2759"/>
<organism evidence="1 2">
    <name type="scientific">Polyplosphaeria fusca</name>
    <dbReference type="NCBI Taxonomy" id="682080"/>
    <lineage>
        <taxon>Eukaryota</taxon>
        <taxon>Fungi</taxon>
        <taxon>Dikarya</taxon>
        <taxon>Ascomycota</taxon>
        <taxon>Pezizomycotina</taxon>
        <taxon>Dothideomycetes</taxon>
        <taxon>Pleosporomycetidae</taxon>
        <taxon>Pleosporales</taxon>
        <taxon>Tetraplosphaeriaceae</taxon>
        <taxon>Polyplosphaeria</taxon>
    </lineage>
</organism>